<evidence type="ECO:0000313" key="2">
    <source>
        <dbReference type="Proteomes" id="UP000291189"/>
    </source>
</evidence>
<dbReference type="RefSeq" id="WP_129986108.1">
    <property type="nucleotide sequence ID" value="NZ_SDPU01000014.1"/>
</dbReference>
<protein>
    <submittedName>
        <fullName evidence="1">Uncharacterized protein</fullName>
    </submittedName>
</protein>
<comment type="caution">
    <text evidence="1">The sequence shown here is derived from an EMBL/GenBank/DDBJ whole genome shotgun (WGS) entry which is preliminary data.</text>
</comment>
<dbReference type="OrthoDB" id="4793383at2"/>
<evidence type="ECO:0000313" key="1">
    <source>
        <dbReference type="EMBL" id="RYU13681.1"/>
    </source>
</evidence>
<dbReference type="SUPFAM" id="SSF53795">
    <property type="entry name" value="PEP carboxykinase-like"/>
    <property type="match status" value="1"/>
</dbReference>
<dbReference type="AlphaFoldDB" id="A0A4Q5J7I5"/>
<proteinExistence type="predicted"/>
<dbReference type="Gene3D" id="3.40.50.300">
    <property type="entry name" value="P-loop containing nucleotide triphosphate hydrolases"/>
    <property type="match status" value="1"/>
</dbReference>
<sequence>MTQPRPAADTHLSAMGLSVVLRYAGAHARQAREAVERCWSDCLGDGLTSYPESVTLDVVLDPDVGTVGQAGARGAVAATGLDELLHVLSPRLTAALVEAHAGRLVMLHAAGLADPGTGRTVALVAPSGTGKTTASRLLGRTMRYLTDETVAVDAGGRVLPYPKPLSVLAEGGNGIKTQLAPSDEGLIVAGGRGPELTGIFLLDRDPSRTAPQVEPVTTVRALALLAPQISYLTRLDRPLATVASIVERAGGLVSVRYGEAAQLADVVSRHVGATP</sequence>
<gene>
    <name evidence="1" type="ORF">ETU37_05420</name>
</gene>
<dbReference type="EMBL" id="SDPU01000014">
    <property type="protein sequence ID" value="RYU13681.1"/>
    <property type="molecule type" value="Genomic_DNA"/>
</dbReference>
<name>A0A4Q5J7I5_9ACTN</name>
<reference evidence="1 2" key="1">
    <citation type="submission" date="2019-01" db="EMBL/GenBank/DDBJ databases">
        <title>Nocardioides guangzhouensis sp. nov., an actinobacterium isolated from soil.</title>
        <authorList>
            <person name="Fu Y."/>
            <person name="Cai Y."/>
            <person name="Lin Z."/>
            <person name="Chen P."/>
        </authorList>
    </citation>
    <scope>NUCLEOTIDE SEQUENCE [LARGE SCALE GENOMIC DNA]</scope>
    <source>
        <strain evidence="1 2">NBRC 105384</strain>
    </source>
</reference>
<organism evidence="1 2">
    <name type="scientific">Nocardioides iriomotensis</name>
    <dbReference type="NCBI Taxonomy" id="715784"/>
    <lineage>
        <taxon>Bacteria</taxon>
        <taxon>Bacillati</taxon>
        <taxon>Actinomycetota</taxon>
        <taxon>Actinomycetes</taxon>
        <taxon>Propionibacteriales</taxon>
        <taxon>Nocardioidaceae</taxon>
        <taxon>Nocardioides</taxon>
    </lineage>
</organism>
<dbReference type="InterPro" id="IPR027417">
    <property type="entry name" value="P-loop_NTPase"/>
</dbReference>
<dbReference type="Proteomes" id="UP000291189">
    <property type="component" value="Unassembled WGS sequence"/>
</dbReference>
<accession>A0A4Q5J7I5</accession>
<keyword evidence="2" id="KW-1185">Reference proteome</keyword>